<dbReference type="EMBL" id="JBHTBN010000002">
    <property type="protein sequence ID" value="MFC7356981.1"/>
    <property type="molecule type" value="Genomic_DNA"/>
</dbReference>
<dbReference type="InterPro" id="IPR013766">
    <property type="entry name" value="Thioredoxin_domain"/>
</dbReference>
<dbReference type="PANTHER" id="PTHR42852:SF13">
    <property type="entry name" value="PROTEIN DIPZ"/>
    <property type="match status" value="1"/>
</dbReference>
<sequence>MKNFFHKNWSNILFFGIIVLLIFPQTRVPIQVFVTRLISFSPSETAQEDQQLINSLDWSLVTIEGESINLASSEGNVILINLWATWCPPCIAEMPSLQNLYNDYKYSVDFYFPSSEEKEILQMFLQKKGYTFPVYRFNEQPPLQLQSQSIPATFVISKKGEIVIKKIGPADWDSEKVRGILDRLVAE</sequence>
<reference evidence="3" key="1">
    <citation type="journal article" date="2019" name="Int. J. Syst. Evol. Microbiol.">
        <title>The Global Catalogue of Microorganisms (GCM) 10K type strain sequencing project: providing services to taxonomists for standard genome sequencing and annotation.</title>
        <authorList>
            <consortium name="The Broad Institute Genomics Platform"/>
            <consortium name="The Broad Institute Genome Sequencing Center for Infectious Disease"/>
            <person name="Wu L."/>
            <person name="Ma J."/>
        </authorList>
    </citation>
    <scope>NUCLEOTIDE SEQUENCE [LARGE SCALE GENOMIC DNA]</scope>
    <source>
        <strain evidence="3">CGMCC 1.16306</strain>
    </source>
</reference>
<dbReference type="InterPro" id="IPR013740">
    <property type="entry name" value="Redoxin"/>
</dbReference>
<dbReference type="Pfam" id="PF08534">
    <property type="entry name" value="Redoxin"/>
    <property type="match status" value="1"/>
</dbReference>
<comment type="caution">
    <text evidence="2">The sequence shown here is derived from an EMBL/GenBank/DDBJ whole genome shotgun (WGS) entry which is preliminary data.</text>
</comment>
<dbReference type="PROSITE" id="PS51352">
    <property type="entry name" value="THIOREDOXIN_2"/>
    <property type="match status" value="1"/>
</dbReference>
<organism evidence="2 3">
    <name type="scientific">Jejudonia soesokkakensis</name>
    <dbReference type="NCBI Taxonomy" id="1323432"/>
    <lineage>
        <taxon>Bacteria</taxon>
        <taxon>Pseudomonadati</taxon>
        <taxon>Bacteroidota</taxon>
        <taxon>Flavobacteriia</taxon>
        <taxon>Flavobacteriales</taxon>
        <taxon>Flavobacteriaceae</taxon>
        <taxon>Jejudonia</taxon>
    </lineage>
</organism>
<dbReference type="RefSeq" id="WP_380216830.1">
    <property type="nucleotide sequence ID" value="NZ_JBHTBN010000002.1"/>
</dbReference>
<name>A0ABW2MTG2_9FLAO</name>
<evidence type="ECO:0000313" key="2">
    <source>
        <dbReference type="EMBL" id="MFC7356981.1"/>
    </source>
</evidence>
<keyword evidence="3" id="KW-1185">Reference proteome</keyword>
<dbReference type="Gene3D" id="3.40.30.10">
    <property type="entry name" value="Glutaredoxin"/>
    <property type="match status" value="1"/>
</dbReference>
<proteinExistence type="predicted"/>
<feature type="domain" description="Thioredoxin" evidence="1">
    <location>
        <begin position="49"/>
        <end position="186"/>
    </location>
</feature>
<gene>
    <name evidence="2" type="ORF">ACFQO1_04735</name>
</gene>
<dbReference type="SUPFAM" id="SSF52833">
    <property type="entry name" value="Thioredoxin-like"/>
    <property type="match status" value="1"/>
</dbReference>
<protein>
    <submittedName>
        <fullName evidence="2">TlpA family protein disulfide reductase</fullName>
    </submittedName>
</protein>
<dbReference type="CDD" id="cd02966">
    <property type="entry name" value="TlpA_like_family"/>
    <property type="match status" value="1"/>
</dbReference>
<evidence type="ECO:0000259" key="1">
    <source>
        <dbReference type="PROSITE" id="PS51352"/>
    </source>
</evidence>
<dbReference type="PANTHER" id="PTHR42852">
    <property type="entry name" value="THIOL:DISULFIDE INTERCHANGE PROTEIN DSBE"/>
    <property type="match status" value="1"/>
</dbReference>
<dbReference type="InterPro" id="IPR050553">
    <property type="entry name" value="Thioredoxin_ResA/DsbE_sf"/>
</dbReference>
<accession>A0ABW2MTG2</accession>
<dbReference type="InterPro" id="IPR036249">
    <property type="entry name" value="Thioredoxin-like_sf"/>
</dbReference>
<evidence type="ECO:0000313" key="3">
    <source>
        <dbReference type="Proteomes" id="UP001596415"/>
    </source>
</evidence>
<dbReference type="Proteomes" id="UP001596415">
    <property type="component" value="Unassembled WGS sequence"/>
</dbReference>